<proteinExistence type="predicted"/>
<dbReference type="STRING" id="1077974.GOEFS_024_00060"/>
<dbReference type="Pfam" id="PF13649">
    <property type="entry name" value="Methyltransf_25"/>
    <property type="match status" value="1"/>
</dbReference>
<dbReference type="RefSeq" id="WP_007316655.1">
    <property type="nucleotide sequence ID" value="NZ_BAEH01000024.1"/>
</dbReference>
<dbReference type="Proteomes" id="UP000035034">
    <property type="component" value="Unassembled WGS sequence"/>
</dbReference>
<keyword evidence="3" id="KW-1185">Reference proteome</keyword>
<comment type="caution">
    <text evidence="2">The sequence shown here is derived from an EMBL/GenBank/DDBJ whole genome shotgun (WGS) entry which is preliminary data.</text>
</comment>
<organism evidence="2 3">
    <name type="scientific">Gordonia effusa NBRC 100432</name>
    <dbReference type="NCBI Taxonomy" id="1077974"/>
    <lineage>
        <taxon>Bacteria</taxon>
        <taxon>Bacillati</taxon>
        <taxon>Actinomycetota</taxon>
        <taxon>Actinomycetes</taxon>
        <taxon>Mycobacteriales</taxon>
        <taxon>Gordoniaceae</taxon>
        <taxon>Gordonia</taxon>
    </lineage>
</organism>
<dbReference type="Gene3D" id="3.40.50.150">
    <property type="entry name" value="Vaccinia Virus protein VP39"/>
    <property type="match status" value="1"/>
</dbReference>
<gene>
    <name evidence="2" type="ORF">GOEFS_024_00060</name>
</gene>
<evidence type="ECO:0000313" key="3">
    <source>
        <dbReference type="Proteomes" id="UP000035034"/>
    </source>
</evidence>
<dbReference type="GO" id="GO:0008168">
    <property type="term" value="F:methyltransferase activity"/>
    <property type="evidence" value="ECO:0007669"/>
    <property type="project" value="UniProtKB-KW"/>
</dbReference>
<dbReference type="InterPro" id="IPR041698">
    <property type="entry name" value="Methyltransf_25"/>
</dbReference>
<dbReference type="OrthoDB" id="9797178at2"/>
<keyword evidence="2" id="KW-0808">Transferase</keyword>
<dbReference type="GO" id="GO:0032259">
    <property type="term" value="P:methylation"/>
    <property type="evidence" value="ECO:0007669"/>
    <property type="project" value="UniProtKB-KW"/>
</dbReference>
<evidence type="ECO:0000259" key="1">
    <source>
        <dbReference type="Pfam" id="PF13649"/>
    </source>
</evidence>
<accession>H0QWW6</accession>
<dbReference type="eggNOG" id="COG0500">
    <property type="taxonomic scope" value="Bacteria"/>
</dbReference>
<evidence type="ECO:0000313" key="2">
    <source>
        <dbReference type="EMBL" id="GAB17317.1"/>
    </source>
</evidence>
<protein>
    <submittedName>
        <fullName evidence="2">Putative methyltransferase</fullName>
    </submittedName>
</protein>
<sequence length="247" mass="26779">MSEELFFRAHAGLPRQAPGSESTTRTLLRLAGQLPENPRVLDIGSGPGSSSILLAQLTTGHVTAIDTHDPFLAELTERAKTADVSDSIATLNAPMEDIPLPDGCADLIWAEGSAYLMGFDAALASWRRLLADDGVIVLTEAEWLTPAPSTGAKTFWDEGYPAMRTTGENVTAAMQSGYEVRAVYVLPDDDWAQYYDPLTQRIAELRAAGVDEYFLSMLGQEISIRASHGHDYAYTGYVLRPRVASVA</sequence>
<dbReference type="EMBL" id="BAEH01000024">
    <property type="protein sequence ID" value="GAB17317.1"/>
    <property type="molecule type" value="Genomic_DNA"/>
</dbReference>
<dbReference type="SUPFAM" id="SSF53335">
    <property type="entry name" value="S-adenosyl-L-methionine-dependent methyltransferases"/>
    <property type="match status" value="1"/>
</dbReference>
<name>H0QWW6_9ACTN</name>
<reference evidence="2 3" key="1">
    <citation type="submission" date="2011-12" db="EMBL/GenBank/DDBJ databases">
        <title>Whole genome shotgun sequence of Gordonia effusa NBRC 100432.</title>
        <authorList>
            <person name="Yoshida I."/>
            <person name="Takarada H."/>
            <person name="Hosoyama A."/>
            <person name="Tsuchikane K."/>
            <person name="Katsumata H."/>
            <person name="Yamazaki S."/>
            <person name="Fujita N."/>
        </authorList>
    </citation>
    <scope>NUCLEOTIDE SEQUENCE [LARGE SCALE GENOMIC DNA]</scope>
    <source>
        <strain evidence="2 3">NBRC 100432</strain>
    </source>
</reference>
<keyword evidence="2" id="KW-0489">Methyltransferase</keyword>
<dbReference type="InterPro" id="IPR029063">
    <property type="entry name" value="SAM-dependent_MTases_sf"/>
</dbReference>
<dbReference type="AlphaFoldDB" id="H0QWW6"/>
<feature type="domain" description="Methyltransferase" evidence="1">
    <location>
        <begin position="40"/>
        <end position="134"/>
    </location>
</feature>
<dbReference type="CDD" id="cd02440">
    <property type="entry name" value="AdoMet_MTases"/>
    <property type="match status" value="1"/>
</dbReference>